<evidence type="ECO:0000313" key="4">
    <source>
        <dbReference type="Proteomes" id="UP000246894"/>
    </source>
</evidence>
<keyword evidence="2" id="KW-1133">Transmembrane helix</keyword>
<name>A0A2Z3RWL6_9MICO</name>
<dbReference type="Proteomes" id="UP000246894">
    <property type="component" value="Chromosome"/>
</dbReference>
<protein>
    <recommendedName>
        <fullName evidence="5">DNA polymerase III subunit gamma/tau</fullName>
    </recommendedName>
</protein>
<dbReference type="AlphaFoldDB" id="A0A2Z3RWL6"/>
<gene>
    <name evidence="3" type="ORF">AURMO_00566</name>
</gene>
<keyword evidence="2" id="KW-0812">Transmembrane</keyword>
<feature type="transmembrane region" description="Helical" evidence="2">
    <location>
        <begin position="130"/>
        <end position="148"/>
    </location>
</feature>
<reference evidence="3 4" key="1">
    <citation type="submission" date="2017-10" db="EMBL/GenBank/DDBJ databases">
        <title>Genome of an Actinobacterium that displays light-enhanced growth.</title>
        <authorList>
            <person name="Maresca J.A."/>
            <person name="Hempel P."/>
            <person name="Shevchenko O."/>
            <person name="Miller K.J."/>
            <person name="Hahn M.W."/>
        </authorList>
    </citation>
    <scope>NUCLEOTIDE SEQUENCE [LARGE SCALE GENOMIC DNA]</scope>
    <source>
        <strain evidence="3 4">MWH-Mo1</strain>
    </source>
</reference>
<evidence type="ECO:0000256" key="1">
    <source>
        <dbReference type="SAM" id="MobiDB-lite"/>
    </source>
</evidence>
<dbReference type="KEGG" id="aum:AURMO_00566"/>
<dbReference type="OrthoDB" id="4981704at2"/>
<dbReference type="RefSeq" id="WP_110233045.1">
    <property type="nucleotide sequence ID" value="NZ_CP023994.1"/>
</dbReference>
<keyword evidence="4" id="KW-1185">Reference proteome</keyword>
<evidence type="ECO:0000256" key="2">
    <source>
        <dbReference type="SAM" id="Phobius"/>
    </source>
</evidence>
<sequence length="150" mass="15958">MSTPEEDALSWAGDDDRLTTGSPQSAKRDASGASSVKKPRTKAPQEAAETAELPAGLSSAALIGFGIFAGIYLLYSVAWLITALRNPTQIADALGNAMFQFGLWLSVAAPAIWFGAVLYLGKEKKVSTRLLYLLLGVAILIPWPYVSWAG</sequence>
<feature type="transmembrane region" description="Helical" evidence="2">
    <location>
        <begin position="60"/>
        <end position="81"/>
    </location>
</feature>
<feature type="region of interest" description="Disordered" evidence="1">
    <location>
        <begin position="1"/>
        <end position="49"/>
    </location>
</feature>
<evidence type="ECO:0000313" key="3">
    <source>
        <dbReference type="EMBL" id="AWR21179.1"/>
    </source>
</evidence>
<proteinExistence type="predicted"/>
<feature type="transmembrane region" description="Helical" evidence="2">
    <location>
        <begin position="101"/>
        <end position="121"/>
    </location>
</feature>
<keyword evidence="2" id="KW-0472">Membrane</keyword>
<organism evidence="3 4">
    <name type="scientific">Aurantimicrobium photophilum</name>
    <dbReference type="NCBI Taxonomy" id="1987356"/>
    <lineage>
        <taxon>Bacteria</taxon>
        <taxon>Bacillati</taxon>
        <taxon>Actinomycetota</taxon>
        <taxon>Actinomycetes</taxon>
        <taxon>Micrococcales</taxon>
        <taxon>Microbacteriaceae</taxon>
        <taxon>Aurantimicrobium</taxon>
    </lineage>
</organism>
<dbReference type="EMBL" id="CP023994">
    <property type="protein sequence ID" value="AWR21179.1"/>
    <property type="molecule type" value="Genomic_DNA"/>
</dbReference>
<evidence type="ECO:0008006" key="5">
    <source>
        <dbReference type="Google" id="ProtNLM"/>
    </source>
</evidence>
<accession>A0A2Z3RWL6</accession>